<name>A0A6H5I2K2_9HYME</name>
<evidence type="ECO:0000313" key="3">
    <source>
        <dbReference type="Proteomes" id="UP000479190"/>
    </source>
</evidence>
<gene>
    <name evidence="2" type="ORF">TBRA_LOCUS2067</name>
</gene>
<feature type="region of interest" description="Disordered" evidence="1">
    <location>
        <begin position="96"/>
        <end position="124"/>
    </location>
</feature>
<dbReference type="OrthoDB" id="7697921at2759"/>
<reference evidence="2 3" key="1">
    <citation type="submission" date="2020-02" db="EMBL/GenBank/DDBJ databases">
        <authorList>
            <person name="Ferguson B K."/>
        </authorList>
    </citation>
    <scope>NUCLEOTIDE SEQUENCE [LARGE SCALE GENOMIC DNA]</scope>
</reference>
<feature type="compositionally biased region" description="Basic residues" evidence="1">
    <location>
        <begin position="99"/>
        <end position="112"/>
    </location>
</feature>
<evidence type="ECO:0000256" key="1">
    <source>
        <dbReference type="SAM" id="MobiDB-lite"/>
    </source>
</evidence>
<accession>A0A6H5I2K2</accession>
<keyword evidence="3" id="KW-1185">Reference proteome</keyword>
<dbReference type="EMBL" id="CADCXV010000413">
    <property type="protein sequence ID" value="CAB0030051.1"/>
    <property type="molecule type" value="Genomic_DNA"/>
</dbReference>
<dbReference type="Proteomes" id="UP000479190">
    <property type="component" value="Unassembled WGS sequence"/>
</dbReference>
<proteinExistence type="predicted"/>
<protein>
    <submittedName>
        <fullName evidence="2">Uncharacterized protein</fullName>
    </submittedName>
</protein>
<sequence>MSCNFSQEEFPCTNIRPLYTNKETFSPSGHGFGPNFFCLKIYANHLLRHFEKNRSILRSMSPTSSESGDRSKWWISQDIPEKARCKQNLCTFSPEIHRSHGRPHSADHRHRAKGDAPDRSANFYPHSAYTHTTYTYTYTPRILRSRRWSQSGGRSSLSLKLESRYRGPIRIPRQSRDLGIVAPAQEGIKNSREPPPPPQRQLTQRTRYDISLRTYIIHLLLGAIAEASSMMLWACVGAVPCCARARGKTIVVVFQCDGGGERE</sequence>
<organism evidence="2 3">
    <name type="scientific">Trichogramma brassicae</name>
    <dbReference type="NCBI Taxonomy" id="86971"/>
    <lineage>
        <taxon>Eukaryota</taxon>
        <taxon>Metazoa</taxon>
        <taxon>Ecdysozoa</taxon>
        <taxon>Arthropoda</taxon>
        <taxon>Hexapoda</taxon>
        <taxon>Insecta</taxon>
        <taxon>Pterygota</taxon>
        <taxon>Neoptera</taxon>
        <taxon>Endopterygota</taxon>
        <taxon>Hymenoptera</taxon>
        <taxon>Apocrita</taxon>
        <taxon>Proctotrupomorpha</taxon>
        <taxon>Chalcidoidea</taxon>
        <taxon>Trichogrammatidae</taxon>
        <taxon>Trichogramma</taxon>
    </lineage>
</organism>
<evidence type="ECO:0000313" key="2">
    <source>
        <dbReference type="EMBL" id="CAB0030051.1"/>
    </source>
</evidence>
<dbReference type="AlphaFoldDB" id="A0A6H5I2K2"/>